<dbReference type="Pfam" id="PF00665">
    <property type="entry name" value="rve"/>
    <property type="match status" value="1"/>
</dbReference>
<organism evidence="3 4">
    <name type="scientific">Peloplasma aerotolerans</name>
    <dbReference type="NCBI Taxonomy" id="3044389"/>
    <lineage>
        <taxon>Bacteria</taxon>
        <taxon>Bacillati</taxon>
        <taxon>Mycoplasmatota</taxon>
        <taxon>Mollicutes</taxon>
        <taxon>Acholeplasmatales</taxon>
        <taxon>Acholeplasmataceae</taxon>
        <taxon>Peloplasma</taxon>
    </lineage>
</organism>
<dbReference type="PANTHER" id="PTHR35004:SF6">
    <property type="entry name" value="TRANSPOSASE"/>
    <property type="match status" value="1"/>
</dbReference>
<reference evidence="3" key="1">
    <citation type="submission" date="2023-05" db="EMBL/GenBank/DDBJ databases">
        <title>Mariniplasma microaerophilum sp. nov., a novel anaerobic mollicute isolated from terrestrial mud volcano, Taman Peninsula, Russia.</title>
        <authorList>
            <person name="Khomyakova M.A."/>
            <person name="Merkel A.Y."/>
            <person name="Slobodkin A.I."/>
        </authorList>
    </citation>
    <scope>NUCLEOTIDE SEQUENCE</scope>
    <source>
        <strain evidence="3">M4Ah</strain>
    </source>
</reference>
<dbReference type="SUPFAM" id="SSF53098">
    <property type="entry name" value="Ribonuclease H-like"/>
    <property type="match status" value="1"/>
</dbReference>
<dbReference type="NCBIfam" id="NF033546">
    <property type="entry name" value="transpos_IS21"/>
    <property type="match status" value="1"/>
</dbReference>
<feature type="domain" description="Integrase catalytic" evidence="2">
    <location>
        <begin position="131"/>
        <end position="320"/>
    </location>
</feature>
<keyword evidence="4" id="KW-1185">Reference proteome</keyword>
<dbReference type="AlphaFoldDB" id="A0AAW6UCX9"/>
<dbReference type="GO" id="GO:0015074">
    <property type="term" value="P:DNA integration"/>
    <property type="evidence" value="ECO:0007669"/>
    <property type="project" value="InterPro"/>
</dbReference>
<evidence type="ECO:0000256" key="1">
    <source>
        <dbReference type="ARBA" id="ARBA00009277"/>
    </source>
</evidence>
<dbReference type="Proteomes" id="UP001431532">
    <property type="component" value="Unassembled WGS sequence"/>
</dbReference>
<dbReference type="InterPro" id="IPR036397">
    <property type="entry name" value="RNaseH_sf"/>
</dbReference>
<gene>
    <name evidence="3" type="primary">istA</name>
    <name evidence="3" type="ORF">QJ521_09560</name>
</gene>
<dbReference type="InterPro" id="IPR001584">
    <property type="entry name" value="Integrase_cat-core"/>
</dbReference>
<dbReference type="RefSeq" id="WP_282840253.1">
    <property type="nucleotide sequence ID" value="NZ_JASCXW010000070.1"/>
</dbReference>
<evidence type="ECO:0000313" key="3">
    <source>
        <dbReference type="EMBL" id="MDI6453799.1"/>
    </source>
</evidence>
<dbReference type="InterPro" id="IPR054353">
    <property type="entry name" value="IstA-like_C"/>
</dbReference>
<comment type="caution">
    <text evidence="3">The sequence shown here is derived from an EMBL/GenBank/DDBJ whole genome shotgun (WGS) entry which is preliminary data.</text>
</comment>
<proteinExistence type="inferred from homology"/>
<comment type="similarity">
    <text evidence="1">Belongs to the transposase IS21/IS408/IS1162 family.</text>
</comment>
<dbReference type="Gene3D" id="3.30.420.10">
    <property type="entry name" value="Ribonuclease H-like superfamily/Ribonuclease H"/>
    <property type="match status" value="1"/>
</dbReference>
<dbReference type="EMBL" id="JASCXW010000070">
    <property type="protein sequence ID" value="MDI6453799.1"/>
    <property type="molecule type" value="Genomic_DNA"/>
</dbReference>
<dbReference type="Pfam" id="PF22483">
    <property type="entry name" value="Mu-transpos_C_2"/>
    <property type="match status" value="1"/>
</dbReference>
<sequence length="419" mass="49726">MTKIIIEHIEKVDDLLLFSRAYQKGTIKVNITKLAEHLGKDRKTIRRYLKGDVPKKTKDRIKYLDQHQAYIKQVLTDKYQSFDYIDHLFKYLQREKKITCSRSTLNRYIRKNEELNTLFKRKKTNQFTMRFETEPGYQAQFDMKEKIKIIKKTGEVVTAYIPTLTLSWSRYNSRILTLDTKTETLLSFLAKTFEEIGGVPKELVIDNLKQFVEKPRYKDSPAVLTSTFDEFCKDYNIEVKPCMPYRPQTKGKTETQNKIVEQLKNYNGTYQDLIDMHDQLELINKEDNLSISQATKFPRIFLLEKEKGDLNPLPTKEVRQKYHLSLNEVYVSNESLISYKSNKYSVAKKFIGLKVGLSVIRDELHIYYNNKIICVHKITNHLLNIKKEHNLFYMKHPSNREDDLSDEHIIHEMRHINYD</sequence>
<evidence type="ECO:0000313" key="4">
    <source>
        <dbReference type="Proteomes" id="UP001431532"/>
    </source>
</evidence>
<protein>
    <submittedName>
        <fullName evidence="3">IS21 family transposase</fullName>
    </submittedName>
</protein>
<dbReference type="PANTHER" id="PTHR35004">
    <property type="entry name" value="TRANSPOSASE RV3428C-RELATED"/>
    <property type="match status" value="1"/>
</dbReference>
<dbReference type="GO" id="GO:0003676">
    <property type="term" value="F:nucleic acid binding"/>
    <property type="evidence" value="ECO:0007669"/>
    <property type="project" value="InterPro"/>
</dbReference>
<evidence type="ECO:0000259" key="2">
    <source>
        <dbReference type="PROSITE" id="PS50994"/>
    </source>
</evidence>
<dbReference type="InterPro" id="IPR012337">
    <property type="entry name" value="RNaseH-like_sf"/>
</dbReference>
<dbReference type="PROSITE" id="PS50994">
    <property type="entry name" value="INTEGRASE"/>
    <property type="match status" value="1"/>
</dbReference>
<name>A0AAW6UCX9_9MOLU</name>
<accession>A0AAW6UCX9</accession>